<reference evidence="1 2" key="1">
    <citation type="submission" date="2013-08" db="EMBL/GenBank/DDBJ databases">
        <title>Flavobacterium limnosediminis JC2902 genome sequencing.</title>
        <authorList>
            <person name="Lee K."/>
            <person name="Yi H."/>
            <person name="Park S."/>
            <person name="Chun J."/>
        </authorList>
    </citation>
    <scope>NUCLEOTIDE SEQUENCE [LARGE SCALE GENOMIC DNA]</scope>
    <source>
        <strain evidence="1 2">JC2902</strain>
    </source>
</reference>
<evidence type="ECO:0000313" key="2">
    <source>
        <dbReference type="Proteomes" id="UP000018004"/>
    </source>
</evidence>
<evidence type="ECO:0000313" key="1">
    <source>
        <dbReference type="EMBL" id="ESU25834.1"/>
    </source>
</evidence>
<sequence>MNLKKNYYFSGVYQGLVKKYTVRKYQKSDYALWNDFIDQAKNATFLFHRDFMEYHSDRFEDFSLLVFDDEKLIALLPANKNGSEIHSHQGLSYGSFIVKKTIRIKEYTQVFQAVLHFLKKSGIDTLSIKALPKIYNQTIAEEIDYVSFLTKAQTYRSDVYLVIDNNETYKPNRNRKRALTLAEKLNIEVREDENYKDFWNLILTPNLVSRFGVQPVHSLAEIEKLVSLFPKNIKLFNAYQNDELKAGVVMFLTETVAHFQYSSGSDDRTDTAALDILFDFIIRKYADKKYVSFGSSSEENGRVLNEGLAYWKESFGARTSVQNFIRIETKNYPELAI</sequence>
<dbReference type="InterPro" id="IPR016181">
    <property type="entry name" value="Acyl_CoA_acyltransferase"/>
</dbReference>
<protein>
    <submittedName>
        <fullName evidence="1">Uncharacterized protein</fullName>
    </submittedName>
</protein>
<dbReference type="SUPFAM" id="SSF55729">
    <property type="entry name" value="Acyl-CoA N-acyltransferases (Nat)"/>
    <property type="match status" value="1"/>
</dbReference>
<organism evidence="1 2">
    <name type="scientific">Flavobacterium limnosediminis JC2902</name>
    <dbReference type="NCBI Taxonomy" id="1341181"/>
    <lineage>
        <taxon>Bacteria</taxon>
        <taxon>Pseudomonadati</taxon>
        <taxon>Bacteroidota</taxon>
        <taxon>Flavobacteriia</taxon>
        <taxon>Flavobacteriales</taxon>
        <taxon>Flavobacteriaceae</taxon>
        <taxon>Flavobacterium</taxon>
    </lineage>
</organism>
<dbReference type="Gene3D" id="3.40.630.30">
    <property type="match status" value="1"/>
</dbReference>
<dbReference type="STRING" id="1341181.FLJC2902T_30280"/>
<dbReference type="EMBL" id="AVGG01000023">
    <property type="protein sequence ID" value="ESU25834.1"/>
    <property type="molecule type" value="Genomic_DNA"/>
</dbReference>
<proteinExistence type="predicted"/>
<accession>V6SHA6</accession>
<dbReference type="AlphaFoldDB" id="V6SHA6"/>
<name>V6SHA6_9FLAO</name>
<dbReference type="PATRIC" id="fig|1341181.4.peg.2977"/>
<keyword evidence="2" id="KW-1185">Reference proteome</keyword>
<dbReference type="eggNOG" id="COG3146">
    <property type="taxonomic scope" value="Bacteria"/>
</dbReference>
<comment type="caution">
    <text evidence="1">The sequence shown here is derived from an EMBL/GenBank/DDBJ whole genome shotgun (WGS) entry which is preliminary data.</text>
</comment>
<dbReference type="Proteomes" id="UP000018004">
    <property type="component" value="Unassembled WGS sequence"/>
</dbReference>
<gene>
    <name evidence="1" type="ORF">FLJC2902T_30280</name>
</gene>